<dbReference type="GO" id="GO:0005975">
    <property type="term" value="P:carbohydrate metabolic process"/>
    <property type="evidence" value="ECO:0007669"/>
    <property type="project" value="InterPro"/>
</dbReference>
<evidence type="ECO:0000313" key="2">
    <source>
        <dbReference type="EMBL" id="WKW12322.1"/>
    </source>
</evidence>
<dbReference type="PANTHER" id="PTHR10683:SF40">
    <property type="entry name" value="FRUCTOSE-6-PHOSPHATE ALDOLASE 1-RELATED"/>
    <property type="match status" value="1"/>
</dbReference>
<reference evidence="3" key="1">
    <citation type="submission" date="2023-07" db="EMBL/GenBank/DDBJ databases">
        <authorList>
            <person name="Haufschild T."/>
            <person name="Kallscheuer N."/>
            <person name="Hammer J."/>
            <person name="Kohn T."/>
            <person name="Kabuu M."/>
            <person name="Jogler M."/>
            <person name="Wohfarth N."/>
            <person name="Heuer A."/>
            <person name="Rohde M."/>
            <person name="van Teeseling M.C.F."/>
            <person name="Jogler C."/>
        </authorList>
    </citation>
    <scope>NUCLEOTIDE SEQUENCE</scope>
    <source>
        <strain evidence="2">Strain 138</strain>
        <strain evidence="3">Strain 318</strain>
    </source>
</reference>
<dbReference type="KEGG" id="pspc:Strain318_001605"/>
<dbReference type="PANTHER" id="PTHR10683">
    <property type="entry name" value="TRANSALDOLASE"/>
    <property type="match status" value="1"/>
</dbReference>
<dbReference type="InterPro" id="IPR013785">
    <property type="entry name" value="Aldolase_TIM"/>
</dbReference>
<dbReference type="RefSeq" id="WP_367885199.1">
    <property type="nucleotide sequence ID" value="NZ_CP130612.1"/>
</dbReference>
<dbReference type="InterPro" id="IPR001585">
    <property type="entry name" value="TAL/FSA"/>
</dbReference>
<gene>
    <name evidence="2" type="ORF">Strain138_001606</name>
    <name evidence="3" type="ORF">Strain318_001605</name>
</gene>
<dbReference type="Proteomes" id="UP001229955">
    <property type="component" value="Chromosome"/>
</dbReference>
<organism evidence="3 4">
    <name type="scientific">Pseudogemmatithrix spongiicola</name>
    <dbReference type="NCBI Taxonomy" id="3062599"/>
    <lineage>
        <taxon>Bacteria</taxon>
        <taxon>Pseudomonadati</taxon>
        <taxon>Gemmatimonadota</taxon>
        <taxon>Gemmatimonadia</taxon>
        <taxon>Gemmatimonadales</taxon>
        <taxon>Gemmatimonadaceae</taxon>
        <taxon>Pseudogemmatithrix</taxon>
    </lineage>
</organism>
<dbReference type="SUPFAM" id="SSF51569">
    <property type="entry name" value="Aldolase"/>
    <property type="match status" value="1"/>
</dbReference>
<evidence type="ECO:0000313" key="4">
    <source>
        <dbReference type="Proteomes" id="UP001229955"/>
    </source>
</evidence>
<name>A0AA49K0I0_9BACT</name>
<dbReference type="EMBL" id="CP130613">
    <property type="protein sequence ID" value="WKW15229.1"/>
    <property type="molecule type" value="Genomic_DNA"/>
</dbReference>
<proteinExistence type="predicted"/>
<dbReference type="EMBL" id="CP130612">
    <property type="protein sequence ID" value="WKW12322.1"/>
    <property type="molecule type" value="Genomic_DNA"/>
</dbReference>
<dbReference type="Gene3D" id="3.20.20.70">
    <property type="entry name" value="Aldolase class I"/>
    <property type="match status" value="1"/>
</dbReference>
<accession>A0AA49JUL6</accession>
<evidence type="ECO:0000256" key="1">
    <source>
        <dbReference type="ARBA" id="ARBA00023270"/>
    </source>
</evidence>
<dbReference type="Pfam" id="PF00923">
    <property type="entry name" value="TAL_FSA"/>
    <property type="match status" value="1"/>
</dbReference>
<dbReference type="AlphaFoldDB" id="A0AA49K0I0"/>
<evidence type="ECO:0000313" key="3">
    <source>
        <dbReference type="EMBL" id="WKW15229.1"/>
    </source>
</evidence>
<accession>A0AA49K0I0</accession>
<sequence>MRLYLATVNPKEIAWAEAAGLLDGIVATPAVLAAELPQADPREILKELADDSTRPVFASVGSLETDEIVRGGKDLRRLNEHVIVAIPFVEDALPAMRRLSADGVRVAATLVHSVAQGLLAAKAGASMVVVPVDALEAVGDRADLTIRALHDAFARAAVECDVVVAGPPNAARFAELATAGADAAVVHPDALRSFLQHPLTDRGIDRFLVDVSRRARPRRSK</sequence>
<keyword evidence="1" id="KW-0704">Schiff base</keyword>
<keyword evidence="4" id="KW-1185">Reference proteome</keyword>
<protein>
    <recommendedName>
        <fullName evidence="5">Transaldolase</fullName>
    </recommendedName>
</protein>
<evidence type="ECO:0008006" key="5">
    <source>
        <dbReference type="Google" id="ProtNLM"/>
    </source>
</evidence>